<dbReference type="GO" id="GO:0020037">
    <property type="term" value="F:heme binding"/>
    <property type="evidence" value="ECO:0007669"/>
    <property type="project" value="InterPro"/>
</dbReference>
<protein>
    <submittedName>
        <fullName evidence="9">C-type cytochrome</fullName>
    </submittedName>
</protein>
<evidence type="ECO:0000256" key="6">
    <source>
        <dbReference type="PROSITE-ProRule" id="PRU00433"/>
    </source>
</evidence>
<dbReference type="Proteomes" id="UP000600101">
    <property type="component" value="Unassembled WGS sequence"/>
</dbReference>
<dbReference type="GO" id="GO:0046872">
    <property type="term" value="F:metal ion binding"/>
    <property type="evidence" value="ECO:0007669"/>
    <property type="project" value="UniProtKB-KW"/>
</dbReference>
<evidence type="ECO:0000256" key="7">
    <source>
        <dbReference type="SAM" id="SignalP"/>
    </source>
</evidence>
<dbReference type="InterPro" id="IPR009056">
    <property type="entry name" value="Cyt_c-like_dom"/>
</dbReference>
<keyword evidence="4" id="KW-0249">Electron transport</keyword>
<evidence type="ECO:0000256" key="3">
    <source>
        <dbReference type="ARBA" id="ARBA00022723"/>
    </source>
</evidence>
<sequence>MQPTGFLAAAVLAAALLPAPAVAAGPAPLAAQGCVGCHGPNGGGIAAGARLSGRDAGELEAILRAYRANERPGTIMPRIARGYTDAEITAVAAYFAAIR</sequence>
<reference evidence="9" key="1">
    <citation type="submission" date="2020-08" db="EMBL/GenBank/DDBJ databases">
        <authorList>
            <person name="Hu Y."/>
            <person name="Nguyen S.V."/>
            <person name="Li F."/>
            <person name="Fanning S."/>
        </authorList>
    </citation>
    <scope>NUCLEOTIDE SEQUENCE</scope>
    <source>
        <strain evidence="9">SYSU D8009</strain>
    </source>
</reference>
<dbReference type="EMBL" id="JACOMF010000004">
    <property type="protein sequence ID" value="MBC4014804.1"/>
    <property type="molecule type" value="Genomic_DNA"/>
</dbReference>
<dbReference type="Gene3D" id="1.10.760.10">
    <property type="entry name" value="Cytochrome c-like domain"/>
    <property type="match status" value="1"/>
</dbReference>
<evidence type="ECO:0000256" key="5">
    <source>
        <dbReference type="ARBA" id="ARBA00023004"/>
    </source>
</evidence>
<dbReference type="GO" id="GO:0009055">
    <property type="term" value="F:electron transfer activity"/>
    <property type="evidence" value="ECO:0007669"/>
    <property type="project" value="InterPro"/>
</dbReference>
<evidence type="ECO:0000256" key="2">
    <source>
        <dbReference type="ARBA" id="ARBA00022617"/>
    </source>
</evidence>
<keyword evidence="7" id="KW-0732">Signal</keyword>
<feature type="chain" id="PRO_5040785396" evidence="7">
    <location>
        <begin position="24"/>
        <end position="99"/>
    </location>
</feature>
<dbReference type="PANTHER" id="PTHR33751">
    <property type="entry name" value="CBB3-TYPE CYTOCHROME C OXIDASE SUBUNIT FIXP"/>
    <property type="match status" value="1"/>
</dbReference>
<evidence type="ECO:0000313" key="10">
    <source>
        <dbReference type="Proteomes" id="UP000600101"/>
    </source>
</evidence>
<feature type="domain" description="Cytochrome c" evidence="8">
    <location>
        <begin position="20"/>
        <end position="99"/>
    </location>
</feature>
<feature type="signal peptide" evidence="7">
    <location>
        <begin position="1"/>
        <end position="23"/>
    </location>
</feature>
<name>A0A9X0QVP8_9PROT</name>
<comment type="caution">
    <text evidence="9">The sequence shown here is derived from an EMBL/GenBank/DDBJ whole genome shotgun (WGS) entry which is preliminary data.</text>
</comment>
<dbReference type="RefSeq" id="WP_186769568.1">
    <property type="nucleotide sequence ID" value="NZ_JACOMF010000004.1"/>
</dbReference>
<accession>A0A9X0QVP8</accession>
<dbReference type="InterPro" id="IPR036909">
    <property type="entry name" value="Cyt_c-like_dom_sf"/>
</dbReference>
<keyword evidence="1" id="KW-0813">Transport</keyword>
<dbReference type="SUPFAM" id="SSF46626">
    <property type="entry name" value="Cytochrome c"/>
    <property type="match status" value="1"/>
</dbReference>
<gene>
    <name evidence="9" type="ORF">H7965_05650</name>
</gene>
<dbReference type="PANTHER" id="PTHR33751:SF9">
    <property type="entry name" value="CYTOCHROME C4"/>
    <property type="match status" value="1"/>
</dbReference>
<keyword evidence="3 6" id="KW-0479">Metal-binding</keyword>
<organism evidence="9 10">
    <name type="scientific">Siccirubricoccus deserti</name>
    <dbReference type="NCBI Taxonomy" id="2013562"/>
    <lineage>
        <taxon>Bacteria</taxon>
        <taxon>Pseudomonadati</taxon>
        <taxon>Pseudomonadota</taxon>
        <taxon>Alphaproteobacteria</taxon>
        <taxon>Acetobacterales</taxon>
        <taxon>Roseomonadaceae</taxon>
        <taxon>Siccirubricoccus</taxon>
    </lineage>
</organism>
<keyword evidence="10" id="KW-1185">Reference proteome</keyword>
<dbReference type="PROSITE" id="PS51007">
    <property type="entry name" value="CYTC"/>
    <property type="match status" value="1"/>
</dbReference>
<dbReference type="Pfam" id="PF00034">
    <property type="entry name" value="Cytochrom_C"/>
    <property type="match status" value="1"/>
</dbReference>
<evidence type="ECO:0000313" key="9">
    <source>
        <dbReference type="EMBL" id="MBC4014804.1"/>
    </source>
</evidence>
<evidence type="ECO:0000259" key="8">
    <source>
        <dbReference type="PROSITE" id="PS51007"/>
    </source>
</evidence>
<keyword evidence="2 6" id="KW-0349">Heme</keyword>
<dbReference type="InterPro" id="IPR050597">
    <property type="entry name" value="Cytochrome_c_Oxidase_Subunit"/>
</dbReference>
<keyword evidence="5 6" id="KW-0408">Iron</keyword>
<dbReference type="AlphaFoldDB" id="A0A9X0QVP8"/>
<evidence type="ECO:0000256" key="1">
    <source>
        <dbReference type="ARBA" id="ARBA00022448"/>
    </source>
</evidence>
<proteinExistence type="predicted"/>
<evidence type="ECO:0000256" key="4">
    <source>
        <dbReference type="ARBA" id="ARBA00022982"/>
    </source>
</evidence>